<organism evidence="1 2">
    <name type="scientific">Discostella pseudostelligera</name>
    <dbReference type="NCBI Taxonomy" id="259834"/>
    <lineage>
        <taxon>Eukaryota</taxon>
        <taxon>Sar</taxon>
        <taxon>Stramenopiles</taxon>
        <taxon>Ochrophyta</taxon>
        <taxon>Bacillariophyta</taxon>
        <taxon>Coscinodiscophyceae</taxon>
        <taxon>Thalassiosirophycidae</taxon>
        <taxon>Stephanodiscales</taxon>
        <taxon>Stephanodiscaceae</taxon>
        <taxon>Discostella</taxon>
    </lineage>
</organism>
<dbReference type="AlphaFoldDB" id="A0ABD3N139"/>
<sequence length="207" mass="25577">MNNNNINKPAESSQCRRLRRMNILQERKLGHHQWKHLKLKMMQHRKLRDNKRRQADKVQHRIARVQKSDRHWIEQYRDAQRHRNLRLNLSDEELQHVRMQDAQRHRTARANLTAEQRERLRQKNAFQHKMAYIPCQYFPGEKQRIVDRVIQYHNQQCKSLGHCSDQCNYREIYRYVSKEEQRRIREATGECGCRFRWNYSQEYSIIN</sequence>
<name>A0ABD3N139_9STRA</name>
<comment type="caution">
    <text evidence="1">The sequence shown here is derived from an EMBL/GenBank/DDBJ whole genome shotgun (WGS) entry which is preliminary data.</text>
</comment>
<accession>A0ABD3N139</accession>
<evidence type="ECO:0000313" key="1">
    <source>
        <dbReference type="EMBL" id="KAL3769813.1"/>
    </source>
</evidence>
<keyword evidence="2" id="KW-1185">Reference proteome</keyword>
<protein>
    <submittedName>
        <fullName evidence="1">Uncharacterized protein</fullName>
    </submittedName>
</protein>
<dbReference type="Proteomes" id="UP001530293">
    <property type="component" value="Unassembled WGS sequence"/>
</dbReference>
<proteinExistence type="predicted"/>
<reference evidence="1 2" key="1">
    <citation type="submission" date="2024-10" db="EMBL/GenBank/DDBJ databases">
        <title>Updated reference genomes for cyclostephanoid diatoms.</title>
        <authorList>
            <person name="Roberts W.R."/>
            <person name="Alverson A.J."/>
        </authorList>
    </citation>
    <scope>NUCLEOTIDE SEQUENCE [LARGE SCALE GENOMIC DNA]</scope>
    <source>
        <strain evidence="1 2">AJA232-27</strain>
    </source>
</reference>
<gene>
    <name evidence="1" type="ORF">ACHAWU_010321</name>
</gene>
<evidence type="ECO:0000313" key="2">
    <source>
        <dbReference type="Proteomes" id="UP001530293"/>
    </source>
</evidence>
<dbReference type="EMBL" id="JALLBG020000050">
    <property type="protein sequence ID" value="KAL3769813.1"/>
    <property type="molecule type" value="Genomic_DNA"/>
</dbReference>